<keyword evidence="2" id="KW-0053">Apoptosis</keyword>
<dbReference type="GO" id="GO:0042981">
    <property type="term" value="P:regulation of apoptotic process"/>
    <property type="evidence" value="ECO:0007669"/>
    <property type="project" value="InterPro"/>
</dbReference>
<dbReference type="InterPro" id="IPR001680">
    <property type="entry name" value="WD40_rpt"/>
</dbReference>
<evidence type="ECO:0000259" key="5">
    <source>
        <dbReference type="PROSITE" id="PS50209"/>
    </source>
</evidence>
<dbReference type="InterPro" id="IPR036388">
    <property type="entry name" value="WH-like_DNA-bd_sf"/>
</dbReference>
<dbReference type="SUPFAM" id="SSF47986">
    <property type="entry name" value="DEATH domain"/>
    <property type="match status" value="2"/>
</dbReference>
<dbReference type="SMART" id="SM00114">
    <property type="entry name" value="CARD"/>
    <property type="match status" value="2"/>
</dbReference>
<dbReference type="PRINTS" id="PR00364">
    <property type="entry name" value="DISEASERSIST"/>
</dbReference>
<dbReference type="Gene3D" id="2.130.10.10">
    <property type="entry name" value="YVTN repeat-like/Quinoprotein amine dehydrogenase"/>
    <property type="match status" value="2"/>
</dbReference>
<evidence type="ECO:0000256" key="4">
    <source>
        <dbReference type="PROSITE-ProRule" id="PRU00221"/>
    </source>
</evidence>
<proteinExistence type="evidence at transcript level"/>
<feature type="repeat" description="WD" evidence="4">
    <location>
        <begin position="715"/>
        <end position="756"/>
    </location>
</feature>
<feature type="repeat" description="WD" evidence="4">
    <location>
        <begin position="800"/>
        <end position="841"/>
    </location>
</feature>
<dbReference type="PANTHER" id="PTHR22845:SF5">
    <property type="entry name" value="APOPTOTIC PROTEASE-ACTIVATING FACTOR 1"/>
    <property type="match status" value="1"/>
</dbReference>
<dbReference type="Gene3D" id="1.10.533.10">
    <property type="entry name" value="Death Domain, Fas"/>
    <property type="match status" value="2"/>
</dbReference>
<dbReference type="InterPro" id="IPR015943">
    <property type="entry name" value="WD40/YVTN_repeat-like_dom_sf"/>
</dbReference>
<dbReference type="SUPFAM" id="SSF52540">
    <property type="entry name" value="P-loop containing nucleoside triphosphate hydrolases"/>
    <property type="match status" value="1"/>
</dbReference>
<dbReference type="Gene3D" id="1.10.10.10">
    <property type="entry name" value="Winged helix-like DNA-binding domain superfamily/Winged helix DNA-binding domain"/>
    <property type="match status" value="1"/>
</dbReference>
<dbReference type="Pfam" id="PF00400">
    <property type="entry name" value="WD40"/>
    <property type="match status" value="10"/>
</dbReference>
<feature type="domain" description="CARD" evidence="5">
    <location>
        <begin position="1"/>
        <end position="90"/>
    </location>
</feature>
<organism evidence="6">
    <name type="scientific">Fimbriaphyllia ancora</name>
    <name type="common">Hammer coral</name>
    <name type="synonym">Euphyllia ancora</name>
    <dbReference type="NCBI Taxonomy" id="46750"/>
    <lineage>
        <taxon>Eukaryota</taxon>
        <taxon>Metazoa</taxon>
        <taxon>Cnidaria</taxon>
        <taxon>Anthozoa</taxon>
        <taxon>Hexacorallia</taxon>
        <taxon>Scleractinia</taxon>
        <taxon>Caryophylliina</taxon>
        <taxon>Caryophylliidae</taxon>
        <taxon>Fimbriaphyllia</taxon>
    </lineage>
</organism>
<dbReference type="InterPro" id="IPR042197">
    <property type="entry name" value="Apaf_helical"/>
</dbReference>
<reference evidence="6" key="1">
    <citation type="journal article" date="2020" name="Proc. R. Soc. B">
        <title>Apoptosis in gonadal somatic cells of scleractinian corals: implications of structural adjustments for gamete production and release.</title>
        <authorList>
            <person name="Shikina S."/>
            <person name="Chen C.C."/>
            <person name="Chiu Y.L."/>
            <person name="Tsai P.H."/>
            <person name="Chang C.F."/>
        </authorList>
    </citation>
    <scope>NUCLEOTIDE SEQUENCE</scope>
</reference>
<feature type="repeat" description="WD" evidence="4">
    <location>
        <begin position="1177"/>
        <end position="1218"/>
    </location>
</feature>
<dbReference type="PROSITE" id="PS50209">
    <property type="entry name" value="CARD"/>
    <property type="match status" value="2"/>
</dbReference>
<dbReference type="Pfam" id="PF00931">
    <property type="entry name" value="NB-ARC"/>
    <property type="match status" value="1"/>
</dbReference>
<dbReference type="InterPro" id="IPR048975">
    <property type="entry name" value="WHD_APAF1"/>
</dbReference>
<keyword evidence="1 4" id="KW-0853">WD repeat</keyword>
<dbReference type="FunFam" id="3.40.50.300:FF:000502">
    <property type="entry name" value="Apoptotic protease-activating factor 1"/>
    <property type="match status" value="1"/>
</dbReference>
<protein>
    <submittedName>
        <fullName evidence="6">Apaf-1-like protein</fullName>
    </submittedName>
</protein>
<feature type="domain" description="CARD" evidence="5">
    <location>
        <begin position="111"/>
        <end position="200"/>
    </location>
</feature>
<dbReference type="InterPro" id="IPR024977">
    <property type="entry name" value="Apc4-like_WD40_dom"/>
</dbReference>
<accession>A0A7D7PQA8</accession>
<dbReference type="InterPro" id="IPR019775">
    <property type="entry name" value="WD40_repeat_CS"/>
</dbReference>
<dbReference type="CDD" id="cd01671">
    <property type="entry name" value="CARD"/>
    <property type="match status" value="2"/>
</dbReference>
<dbReference type="GO" id="GO:0043531">
    <property type="term" value="F:ADP binding"/>
    <property type="evidence" value="ECO:0007669"/>
    <property type="project" value="InterPro"/>
</dbReference>
<feature type="repeat" description="WD" evidence="4">
    <location>
        <begin position="1133"/>
        <end position="1170"/>
    </location>
</feature>
<feature type="repeat" description="WD" evidence="4">
    <location>
        <begin position="757"/>
        <end position="798"/>
    </location>
</feature>
<dbReference type="InterPro" id="IPR001315">
    <property type="entry name" value="CARD"/>
</dbReference>
<dbReference type="PROSITE" id="PS00678">
    <property type="entry name" value="WD_REPEATS_1"/>
    <property type="match status" value="7"/>
</dbReference>
<dbReference type="EMBL" id="MT186748">
    <property type="protein sequence ID" value="QMS47765.1"/>
    <property type="molecule type" value="mRNA"/>
</dbReference>
<feature type="repeat" description="WD" evidence="4">
    <location>
        <begin position="1219"/>
        <end position="1260"/>
    </location>
</feature>
<dbReference type="InterPro" id="IPR002182">
    <property type="entry name" value="NB-ARC"/>
</dbReference>
<dbReference type="GO" id="GO:0005829">
    <property type="term" value="C:cytosol"/>
    <property type="evidence" value="ECO:0007669"/>
    <property type="project" value="UniProtKB-ARBA"/>
</dbReference>
<dbReference type="PROSITE" id="PS50294">
    <property type="entry name" value="WD_REPEATS_REGION"/>
    <property type="match status" value="7"/>
</dbReference>
<feature type="repeat" description="WD" evidence="4">
    <location>
        <begin position="842"/>
        <end position="883"/>
    </location>
</feature>
<evidence type="ECO:0000313" key="6">
    <source>
        <dbReference type="EMBL" id="QMS47765.1"/>
    </source>
</evidence>
<dbReference type="Pfam" id="PF17908">
    <property type="entry name" value="APAF1_C"/>
    <property type="match status" value="1"/>
</dbReference>
<dbReference type="InterPro" id="IPR041452">
    <property type="entry name" value="APAF1_C"/>
</dbReference>
<dbReference type="InterPro" id="IPR036322">
    <property type="entry name" value="WD40_repeat_dom_sf"/>
</dbReference>
<dbReference type="PANTHER" id="PTHR22845">
    <property type="entry name" value="APOPTOTIC PROTEASE-ACTIVATING FACTOR 1"/>
    <property type="match status" value="1"/>
</dbReference>
<dbReference type="Pfam" id="PF12894">
    <property type="entry name" value="ANAPC4_WD40"/>
    <property type="match status" value="1"/>
</dbReference>
<dbReference type="Gene3D" id="1.10.8.430">
    <property type="entry name" value="Helical domain of apoptotic protease-activating factors"/>
    <property type="match status" value="1"/>
</dbReference>
<evidence type="ECO:0000256" key="2">
    <source>
        <dbReference type="ARBA" id="ARBA00022703"/>
    </source>
</evidence>
<keyword evidence="3" id="KW-0677">Repeat</keyword>
<dbReference type="SUPFAM" id="SSF50978">
    <property type="entry name" value="WD40 repeat-like"/>
    <property type="match status" value="2"/>
</dbReference>
<dbReference type="InterPro" id="IPR020472">
    <property type="entry name" value="WD40_PAC1"/>
</dbReference>
<dbReference type="Pfam" id="PF00619">
    <property type="entry name" value="CARD"/>
    <property type="match status" value="2"/>
</dbReference>
<dbReference type="PROSITE" id="PS50082">
    <property type="entry name" value="WD_REPEATS_2"/>
    <property type="match status" value="9"/>
</dbReference>
<dbReference type="Gene3D" id="3.40.50.300">
    <property type="entry name" value="P-loop containing nucleotide triphosphate hydrolases"/>
    <property type="match status" value="1"/>
</dbReference>
<dbReference type="InterPro" id="IPR027417">
    <property type="entry name" value="P-loop_NTPase"/>
</dbReference>
<dbReference type="PRINTS" id="PR00320">
    <property type="entry name" value="GPROTEINBRPT"/>
</dbReference>
<sequence>MLEKHRYLLIKFRLEIVEDLLVDDVLVFLQSKFVVDSDDAEVIRGEITSRRQAEKLLDILPERGYEAFEHFFSALSDKYPHLAKLLESGSSDQQFNFILETVDSPLQLEMMSSQHKDLLTVNRVEIVDDLLVDDVLNFLQSKMVFDLEDTEVIKSEKTSRRRAEKLLDLLEKKNDAAFYRFQESLEEPYPHLVELLQDNTRPRAVSDVKEITNRVENVLLEGGVPQQPTVFTNRGREVHKIRTALRSLQERDGWVILHGMAGCGKTVLGSEALRNAVLLDECFPGGVHWIRIGPVDQSKLLMRMQNLCARLDSDHSRQPPRNTEEAKDRLRVLFSHQHPRSLLVLDDLWHSSDIKFFDIRCRIMVTTRDAAIANSVGGSKAKVHISEGFTENESLQILAQWTDKPVVNLPPEASEIFHLTNGSPLAISMIGALLRDHSKRWQYYVSQLKRKNVSKLKPKFEYEYPTLTEAIRMSINNLPDELRRLYEDFAIFDEVSKVPAQVLCILWNEEFEVIEDWMEELVNKSLAKRTVKSDDVMGTFYSIHNLQLTFLQEQATNLEALHKKLVDQYMEVYEGKVSEMLNDGYIHWNLLRHMLKAGLVEMAQNLVTNLKWLTAKLSVTGPANLLNDYLSIKGHIDNKDLKVIDDFHHFVSVNAHWFVEKPLPDLIQMGLSESMESEVYKQAQKQASQLAIKGKLYLDWSNQREDSQDTLSITVKIHQGAVYCCCFSQDASKVVSCGTDKTVKVWESQSGKELLSLAAHYDVVNCCSFSSNDARIVSCSADKTVKVWDVSSSGREMLSFTGHNQDVLTCMFSPDDRCIVSCSADKTVKVWNSENGVEHVTFTGHADIVRCCCYSPDGSRIVSCSDDTFVKVWDSNSGHELFTFEGGTNSAVTYCCFKPSGGSIVGVSDTFVKIWDSKTGQELKKLHMSSTTLSLAYSRDDSILAVGLSDTTVQLWNAFSEASLGVYRGHSGWVHCVAFSKDGCKLISASDDETIKIWDVDTNTVQSSIKLRMVFDVIFQGDSLTIAITDTSNRLMIFESESTKLFSESEPQLSKITSISFNSSGHQVAIGLDDGSVKILDKASCKVIQAFKSHSGRVKWCAFSRCGQTLVSVSDDSTAKVYSCTSGQLLFSLEGHTASVQRCMFFHQNHQHLLTSSLDGTVKVWDIQAGALQLCCQHNSSEYVLSCDVSQDDKWLLSASVDRYAKVWDAITGALVYSLGPHPDCVRSASFSVDSKFVCTGCDDGTVRIWNIADGRELTVCSKHDGWVSSCWLSSDSELLVSVSNNIKWWKRDGTLCQQFNLKGVQAKSIHFSPDFKTFVSVDNVGMIYVLKRITP</sequence>
<evidence type="ECO:0000256" key="3">
    <source>
        <dbReference type="ARBA" id="ARBA00022737"/>
    </source>
</evidence>
<dbReference type="InterPro" id="IPR011029">
    <property type="entry name" value="DEATH-like_dom_sf"/>
</dbReference>
<feature type="repeat" description="WD" evidence="4">
    <location>
        <begin position="1091"/>
        <end position="1132"/>
    </location>
</feature>
<dbReference type="SMART" id="SM00320">
    <property type="entry name" value="WD40"/>
    <property type="match status" value="15"/>
</dbReference>
<name>A0A7D7PQA8_FIMAN</name>
<dbReference type="Gene3D" id="1.25.40.370">
    <property type="match status" value="1"/>
</dbReference>
<feature type="repeat" description="WD" evidence="4">
    <location>
        <begin position="967"/>
        <end position="1008"/>
    </location>
</feature>
<evidence type="ECO:0000256" key="1">
    <source>
        <dbReference type="ARBA" id="ARBA00022574"/>
    </source>
</evidence>
<dbReference type="GO" id="GO:0006915">
    <property type="term" value="P:apoptotic process"/>
    <property type="evidence" value="ECO:0007669"/>
    <property type="project" value="UniProtKB-KW"/>
</dbReference>
<dbReference type="CDD" id="cd00200">
    <property type="entry name" value="WD40"/>
    <property type="match status" value="2"/>
</dbReference>
<dbReference type="Pfam" id="PF21296">
    <property type="entry name" value="WHD_APAF1"/>
    <property type="match status" value="1"/>
</dbReference>